<dbReference type="InterPro" id="IPR034300">
    <property type="entry name" value="PNTB-like"/>
</dbReference>
<evidence type="ECO:0000256" key="3">
    <source>
        <dbReference type="ARBA" id="ARBA00007919"/>
    </source>
</evidence>
<dbReference type="AlphaFoldDB" id="A0A378UEX8"/>
<sequence length="461" mass="48172">MSLGLVTAAYIVAAVLFIFALAGLSKQETAKQGCYAGVAGMAVALFATVFSEQSSGFFWIIIAMAAGAAIGIYKAKKVEMTEMPELIALLHSFVGLAAVLVGFNSFINPGDVPSEMHTIHLVEVFLGIFIGAVTFTGSIVAFGKLNGKISSAPLQLPAKHKLNALALGVSFVLMLVFVAADGSWLALIVMTLIALAFGWHLVASIGGADMPVVVSMLNSYSGWAAAAAGFMLSNDLLIVTGALVGSSGAILSYIMCKAMNRSFLSVIAGGFGSDGAASSGGSEEVGEYREVQAADVAAMLKDAQSVIITPGYGMAVAQAQYPVAEITDLLRKAGKEVRFGIHPVAGRLPGHMNVLLAEAKVPYDIVLEMDEINDDFADTDVVLVIGANDTVNPAAQTDPGSPIAGMPVLEVWKAKEVVVFKRSMNTGYAGVQNPLFFNENSVMCFGDAKAKVDEILAELKK</sequence>
<dbReference type="SUPFAM" id="SSF52467">
    <property type="entry name" value="DHS-like NAD/FAD-binding domain"/>
    <property type="match status" value="1"/>
</dbReference>
<dbReference type="PIRSF" id="PIRSF000204">
    <property type="entry name" value="PNTB"/>
    <property type="match status" value="1"/>
</dbReference>
<keyword evidence="13 15" id="KW-0472">Membrane</keyword>
<keyword evidence="19" id="KW-1185">Reference proteome</keyword>
<reference evidence="18 19" key="1">
    <citation type="submission" date="2018-06" db="EMBL/GenBank/DDBJ databases">
        <authorList>
            <consortium name="Pathogen Informatics"/>
            <person name="Doyle S."/>
        </authorList>
    </citation>
    <scope>NUCLEOTIDE SEQUENCE [LARGE SCALE GENOMIC DNA]</scope>
    <source>
        <strain evidence="18 19">NCTC10295</strain>
    </source>
</reference>
<dbReference type="InterPro" id="IPR029035">
    <property type="entry name" value="DHS-like_NAD/FAD-binding_dom"/>
</dbReference>
<evidence type="ECO:0000256" key="13">
    <source>
        <dbReference type="ARBA" id="ARBA00023136"/>
    </source>
</evidence>
<protein>
    <recommendedName>
        <fullName evidence="5 15">NAD(P) transhydrogenase subunit beta</fullName>
        <ecNumber evidence="4 15">7.1.1.1</ecNumber>
    </recommendedName>
    <alternativeName>
        <fullName evidence="15">Nicotinamide nucleotide transhydrogenase subunit beta</fullName>
    </alternativeName>
</protein>
<keyword evidence="7 15" id="KW-0997">Cell inner membrane</keyword>
<dbReference type="InterPro" id="IPR012136">
    <property type="entry name" value="NADH_DH_b"/>
</dbReference>
<dbReference type="EMBL" id="UGQS01000001">
    <property type="protein sequence ID" value="STZ75944.1"/>
    <property type="molecule type" value="Genomic_DNA"/>
</dbReference>
<organism evidence="18 19">
    <name type="scientific">Bergeriella denitrificans</name>
    <name type="common">Neisseria denitrificans</name>
    <dbReference type="NCBI Taxonomy" id="494"/>
    <lineage>
        <taxon>Bacteria</taxon>
        <taxon>Pseudomonadati</taxon>
        <taxon>Pseudomonadota</taxon>
        <taxon>Betaproteobacteria</taxon>
        <taxon>Neisseriales</taxon>
        <taxon>Neisseriaceae</taxon>
        <taxon>Bergeriella</taxon>
    </lineage>
</organism>
<feature type="transmembrane region" description="Helical" evidence="16">
    <location>
        <begin position="119"/>
        <end position="142"/>
    </location>
</feature>
<dbReference type="GO" id="GO:0050661">
    <property type="term" value="F:NADP binding"/>
    <property type="evidence" value="ECO:0007669"/>
    <property type="project" value="InterPro"/>
</dbReference>
<dbReference type="RefSeq" id="WP_066080820.1">
    <property type="nucleotide sequence ID" value="NZ_CP181246.1"/>
</dbReference>
<dbReference type="GO" id="GO:0008750">
    <property type="term" value="F:proton-translocating NAD(P)+ transhydrogenase activity"/>
    <property type="evidence" value="ECO:0007669"/>
    <property type="project" value="UniProtKB-EC"/>
</dbReference>
<comment type="function">
    <text evidence="1 15">The transhydrogenation between NADH and NADP is coupled to respiration and ATP hydrolysis and functions as a proton pump across the membrane.</text>
</comment>
<keyword evidence="11 16" id="KW-1133">Transmembrane helix</keyword>
<dbReference type="Gene3D" id="3.40.50.1220">
    <property type="entry name" value="TPP-binding domain"/>
    <property type="match status" value="1"/>
</dbReference>
<keyword evidence="6 15" id="KW-1003">Cell membrane</keyword>
<evidence type="ECO:0000256" key="1">
    <source>
        <dbReference type="ARBA" id="ARBA00003943"/>
    </source>
</evidence>
<accession>A0A378UEX8</accession>
<feature type="transmembrane region" description="Helical" evidence="16">
    <location>
        <begin position="56"/>
        <end position="74"/>
    </location>
</feature>
<evidence type="ECO:0000256" key="2">
    <source>
        <dbReference type="ARBA" id="ARBA00004429"/>
    </source>
</evidence>
<evidence type="ECO:0000256" key="5">
    <source>
        <dbReference type="ARBA" id="ARBA00014581"/>
    </source>
</evidence>
<feature type="transmembrane region" description="Helical" evidence="16">
    <location>
        <begin position="236"/>
        <end position="256"/>
    </location>
</feature>
<evidence type="ECO:0000313" key="19">
    <source>
        <dbReference type="Proteomes" id="UP000254651"/>
    </source>
</evidence>
<name>A0A378UEX8_BERDE</name>
<comment type="similarity">
    <text evidence="3 15">Belongs to the PNT beta subunit family.</text>
</comment>
<dbReference type="GO" id="GO:0016491">
    <property type="term" value="F:oxidoreductase activity"/>
    <property type="evidence" value="ECO:0007669"/>
    <property type="project" value="UniProtKB-KW"/>
</dbReference>
<comment type="catalytic activity">
    <reaction evidence="14 15">
        <text>NAD(+) + NADPH + H(+)(in) = NADH + NADP(+) + H(+)(out)</text>
        <dbReference type="Rhea" id="RHEA:47992"/>
        <dbReference type="ChEBI" id="CHEBI:15378"/>
        <dbReference type="ChEBI" id="CHEBI:57540"/>
        <dbReference type="ChEBI" id="CHEBI:57783"/>
        <dbReference type="ChEBI" id="CHEBI:57945"/>
        <dbReference type="ChEBI" id="CHEBI:58349"/>
        <dbReference type="EC" id="7.1.1.1"/>
    </reaction>
</comment>
<dbReference type="EC" id="7.1.1.1" evidence="4 15"/>
<keyword evidence="18" id="KW-0560">Oxidoreductase</keyword>
<keyword evidence="9 15" id="KW-0521">NADP</keyword>
<evidence type="ECO:0000259" key="17">
    <source>
        <dbReference type="Pfam" id="PF02233"/>
    </source>
</evidence>
<feature type="transmembrane region" description="Helical" evidence="16">
    <location>
        <begin position="162"/>
        <end position="180"/>
    </location>
</feature>
<comment type="subcellular location">
    <subcellularLocation>
        <location evidence="2">Cell inner membrane</location>
        <topology evidence="2">Multi-pass membrane protein</topology>
    </subcellularLocation>
</comment>
<keyword evidence="10 15" id="KW-1278">Translocase</keyword>
<dbReference type="NCBIfam" id="NF006974">
    <property type="entry name" value="PRK09444.1"/>
    <property type="match status" value="1"/>
</dbReference>
<gene>
    <name evidence="18" type="primary">pntB</name>
    <name evidence="18" type="ORF">NCTC10295_00698</name>
</gene>
<dbReference type="GO" id="GO:0005886">
    <property type="term" value="C:plasma membrane"/>
    <property type="evidence" value="ECO:0007669"/>
    <property type="project" value="UniProtKB-SubCell"/>
</dbReference>
<dbReference type="Pfam" id="PF02233">
    <property type="entry name" value="PNTB"/>
    <property type="match status" value="1"/>
</dbReference>
<evidence type="ECO:0000256" key="14">
    <source>
        <dbReference type="ARBA" id="ARBA00048202"/>
    </source>
</evidence>
<feature type="transmembrane region" description="Helical" evidence="16">
    <location>
        <begin position="212"/>
        <end position="230"/>
    </location>
</feature>
<evidence type="ECO:0000256" key="7">
    <source>
        <dbReference type="ARBA" id="ARBA00022519"/>
    </source>
</evidence>
<evidence type="ECO:0000256" key="16">
    <source>
        <dbReference type="SAM" id="Phobius"/>
    </source>
</evidence>
<dbReference type="FunFam" id="3.40.50.1220:FF:000002">
    <property type="entry name" value="NAD(P) transhydrogenase subunit beta"/>
    <property type="match status" value="1"/>
</dbReference>
<evidence type="ECO:0000256" key="6">
    <source>
        <dbReference type="ARBA" id="ARBA00022475"/>
    </source>
</evidence>
<evidence type="ECO:0000256" key="9">
    <source>
        <dbReference type="ARBA" id="ARBA00022857"/>
    </source>
</evidence>
<dbReference type="PANTHER" id="PTHR44758">
    <property type="entry name" value="NAD(P) TRANSHYDROGENASE SUBUNIT BETA"/>
    <property type="match status" value="1"/>
</dbReference>
<feature type="transmembrane region" description="Helical" evidence="16">
    <location>
        <begin position="33"/>
        <end position="50"/>
    </location>
</feature>
<evidence type="ECO:0000256" key="10">
    <source>
        <dbReference type="ARBA" id="ARBA00022967"/>
    </source>
</evidence>
<feature type="domain" description="NADP transhydrogenase beta-like" evidence="17">
    <location>
        <begin position="7"/>
        <end position="457"/>
    </location>
</feature>
<feature type="transmembrane region" description="Helical" evidence="16">
    <location>
        <begin position="6"/>
        <end position="24"/>
    </location>
</feature>
<evidence type="ECO:0000313" key="18">
    <source>
        <dbReference type="EMBL" id="STZ75944.1"/>
    </source>
</evidence>
<evidence type="ECO:0000256" key="8">
    <source>
        <dbReference type="ARBA" id="ARBA00022692"/>
    </source>
</evidence>
<keyword evidence="8 16" id="KW-0812">Transmembrane</keyword>
<evidence type="ECO:0000256" key="4">
    <source>
        <dbReference type="ARBA" id="ARBA00012943"/>
    </source>
</evidence>
<feature type="transmembrane region" description="Helical" evidence="16">
    <location>
        <begin position="86"/>
        <end position="107"/>
    </location>
</feature>
<evidence type="ECO:0000256" key="15">
    <source>
        <dbReference type="PIRNR" id="PIRNR000204"/>
    </source>
</evidence>
<evidence type="ECO:0000256" key="12">
    <source>
        <dbReference type="ARBA" id="ARBA00023027"/>
    </source>
</evidence>
<keyword evidence="12 15" id="KW-0520">NAD</keyword>
<feature type="transmembrane region" description="Helical" evidence="16">
    <location>
        <begin position="186"/>
        <end position="205"/>
    </location>
</feature>
<evidence type="ECO:0000256" key="11">
    <source>
        <dbReference type="ARBA" id="ARBA00022989"/>
    </source>
</evidence>
<dbReference type="Proteomes" id="UP000254651">
    <property type="component" value="Unassembled WGS sequence"/>
</dbReference>
<dbReference type="PANTHER" id="PTHR44758:SF1">
    <property type="entry name" value="NAD(P) TRANSHYDROGENASE SUBUNIT BETA"/>
    <property type="match status" value="1"/>
</dbReference>
<proteinExistence type="inferred from homology"/>